<feature type="non-terminal residue" evidence="2">
    <location>
        <position position="1"/>
    </location>
</feature>
<accession>A0AAE0FCR1</accession>
<reference evidence="2 3" key="1">
    <citation type="journal article" date="2015" name="Genome Biol. Evol.">
        <title>Comparative Genomics of a Bacterivorous Green Alga Reveals Evolutionary Causalities and Consequences of Phago-Mixotrophic Mode of Nutrition.</title>
        <authorList>
            <person name="Burns J.A."/>
            <person name="Paasch A."/>
            <person name="Narechania A."/>
            <person name="Kim E."/>
        </authorList>
    </citation>
    <scope>NUCLEOTIDE SEQUENCE [LARGE SCALE GENOMIC DNA]</scope>
    <source>
        <strain evidence="2 3">PLY_AMNH</strain>
    </source>
</reference>
<evidence type="ECO:0000256" key="1">
    <source>
        <dbReference type="SAM" id="MobiDB-lite"/>
    </source>
</evidence>
<gene>
    <name evidence="2" type="ORF">CYMTET_33644</name>
</gene>
<feature type="region of interest" description="Disordered" evidence="1">
    <location>
        <begin position="229"/>
        <end position="261"/>
    </location>
</feature>
<feature type="compositionally biased region" description="Basic and acidic residues" evidence="1">
    <location>
        <begin position="229"/>
        <end position="241"/>
    </location>
</feature>
<feature type="region of interest" description="Disordered" evidence="1">
    <location>
        <begin position="317"/>
        <end position="339"/>
    </location>
</feature>
<organism evidence="2 3">
    <name type="scientific">Cymbomonas tetramitiformis</name>
    <dbReference type="NCBI Taxonomy" id="36881"/>
    <lineage>
        <taxon>Eukaryota</taxon>
        <taxon>Viridiplantae</taxon>
        <taxon>Chlorophyta</taxon>
        <taxon>Pyramimonadophyceae</taxon>
        <taxon>Pyramimonadales</taxon>
        <taxon>Pyramimonadaceae</taxon>
        <taxon>Cymbomonas</taxon>
    </lineage>
</organism>
<dbReference type="AlphaFoldDB" id="A0AAE0FCR1"/>
<keyword evidence="3" id="KW-1185">Reference proteome</keyword>
<dbReference type="Proteomes" id="UP001190700">
    <property type="component" value="Unassembled WGS sequence"/>
</dbReference>
<comment type="caution">
    <text evidence="2">The sequence shown here is derived from an EMBL/GenBank/DDBJ whole genome shotgun (WGS) entry which is preliminary data.</text>
</comment>
<sequence>VCCDAFRSAERVGVSARPRQSSLRRHGSAPSDASAEAGAVKPSTRRSAHGARSASGSTFHLTAVPPGTGGTGGLRAPAAGAAEDPNIPQPAKSSLNKGGGGLDLLQRSPFVEDFLGDFSLQPEKRAPLTIHRTVAAPGDEEDEDSYATFARNVTVSDQVSAPRLQTFPGGRQNFKSYIRERGRKRREVVFNRLKMQGDMQELEEYRQMVAMGSNTRKFSNWLSGWTDPDQRAADNEQHHDGGGGAWTTGMAIQDQKSPRSRGVETSADELLAAVEEGSSRTPVVLRKMGGGVYRKLGAGSGPGGVDSRDVMARISMAAPQANAPERQRRHFKSRRGRTA</sequence>
<feature type="region of interest" description="Disordered" evidence="1">
    <location>
        <begin position="1"/>
        <end position="100"/>
    </location>
</feature>
<feature type="compositionally biased region" description="Low complexity" evidence="1">
    <location>
        <begin position="50"/>
        <end position="66"/>
    </location>
</feature>
<evidence type="ECO:0000313" key="3">
    <source>
        <dbReference type="Proteomes" id="UP001190700"/>
    </source>
</evidence>
<name>A0AAE0FCR1_9CHLO</name>
<protein>
    <submittedName>
        <fullName evidence="2">Uncharacterized protein</fullName>
    </submittedName>
</protein>
<feature type="compositionally biased region" description="Basic residues" evidence="1">
    <location>
        <begin position="327"/>
        <end position="339"/>
    </location>
</feature>
<dbReference type="EMBL" id="LGRX02020790">
    <property type="protein sequence ID" value="KAK3257260.1"/>
    <property type="molecule type" value="Genomic_DNA"/>
</dbReference>
<proteinExistence type="predicted"/>
<evidence type="ECO:0000313" key="2">
    <source>
        <dbReference type="EMBL" id="KAK3257260.1"/>
    </source>
</evidence>